<dbReference type="RefSeq" id="WP_044942066.1">
    <property type="nucleotide sequence ID" value="NZ_KN174164.1"/>
</dbReference>
<dbReference type="AlphaFoldDB" id="A0A096CHZ8"/>
<dbReference type="PATRIC" id="fig|742738.3.peg.2917"/>
<dbReference type="HOGENOM" id="CLU_586144_0_0_9"/>
<dbReference type="Gene3D" id="1.25.40.20">
    <property type="entry name" value="Ankyrin repeat-containing domain"/>
    <property type="match status" value="1"/>
</dbReference>
<sequence>MEPIELSRWEPSPEDPRRKQYAGQRTAQEVFEELRHRLEGMGYLPDEYFLMNRDWENGREIPRDADIFCTTDYGGSEGVYLDVSLQWYENNRTVTRNFITGKTLGETGADLDRMFLISSAITEAFHGDRGTYARYLRRGEQAEPEAMIVHLNPAEQRTIIQVLVEQRERQEQAMSQTEQLLRRMTGSITAYMEEVGQRPLRMSDYDKTVLAIRDGELSAFWALYPKALDQADSLLVETAGRPGAVGRRMTLSLLSVATNISPSSYLTACKRAVDTGDGQRVRSLIERAESCLSEPLPSLPGAAILHAYMNDHRNIAKDLIAQCTSEQIAAAPPNLLRLVAERLDFQTAMELVDKGVQPGNYVADVLHTLTGQHQEWMAEKMLEHGMPVEPDNYAALYVCVNNQAADIAKLLLDKGIDLDRYQAWAEKQRKNEGYEETMAELTEYWSELQSGPEQDGPSMNGMTL</sequence>
<evidence type="ECO:0000313" key="2">
    <source>
        <dbReference type="EMBL" id="KGF54447.1"/>
    </source>
</evidence>
<feature type="region of interest" description="Disordered" evidence="1">
    <location>
        <begin position="1"/>
        <end position="24"/>
    </location>
</feature>
<evidence type="ECO:0000313" key="3">
    <source>
        <dbReference type="Proteomes" id="UP000029585"/>
    </source>
</evidence>
<accession>A0A096CHZ8</accession>
<organism evidence="2 3">
    <name type="scientific">Flavonifractor plautii 1_3_50AFAA</name>
    <dbReference type="NCBI Taxonomy" id="742738"/>
    <lineage>
        <taxon>Bacteria</taxon>
        <taxon>Bacillati</taxon>
        <taxon>Bacillota</taxon>
        <taxon>Clostridia</taxon>
        <taxon>Eubacteriales</taxon>
        <taxon>Oscillospiraceae</taxon>
        <taxon>Flavonifractor</taxon>
    </lineage>
</organism>
<dbReference type="InterPro" id="IPR036770">
    <property type="entry name" value="Ankyrin_rpt-contain_sf"/>
</dbReference>
<gene>
    <name evidence="2" type="ORF">HMPREF9460_02836</name>
</gene>
<dbReference type="Proteomes" id="UP000029585">
    <property type="component" value="Unassembled WGS sequence"/>
</dbReference>
<name>A0A096CHZ8_FLAPL</name>
<evidence type="ECO:0008006" key="4">
    <source>
        <dbReference type="Google" id="ProtNLM"/>
    </source>
</evidence>
<comment type="caution">
    <text evidence="2">The sequence shown here is derived from an EMBL/GenBank/DDBJ whole genome shotgun (WGS) entry which is preliminary data.</text>
</comment>
<keyword evidence="3" id="KW-1185">Reference proteome</keyword>
<proteinExistence type="predicted"/>
<reference evidence="2 3" key="1">
    <citation type="submission" date="2011-08" db="EMBL/GenBank/DDBJ databases">
        <title>The Genome Sequence of Clostridium orbiscindens 1_3_50AFAA.</title>
        <authorList>
            <consortium name="The Broad Institute Genome Sequencing Platform"/>
            <person name="Earl A."/>
            <person name="Ward D."/>
            <person name="Feldgarden M."/>
            <person name="Gevers D."/>
            <person name="Daigneault M."/>
            <person name="Strauss J."/>
            <person name="Allen-Vercoe E."/>
            <person name="Young S.K."/>
            <person name="Zeng Q."/>
            <person name="Gargeya S."/>
            <person name="Fitzgerald M."/>
            <person name="Haas B."/>
            <person name="Abouelleil A."/>
            <person name="Alvarado L."/>
            <person name="Arachchi H.M."/>
            <person name="Berlin A."/>
            <person name="Brown A."/>
            <person name="Chapman S.B."/>
            <person name="Chen Z."/>
            <person name="Dunbar C."/>
            <person name="Freedman E."/>
            <person name="Gearin G."/>
            <person name="Gellesch M."/>
            <person name="Goldberg J."/>
            <person name="Griggs A."/>
            <person name="Gujja S."/>
            <person name="Heiman D."/>
            <person name="Howarth C."/>
            <person name="Larson L."/>
            <person name="Lui A."/>
            <person name="MacDonald P.J.P."/>
            <person name="Montmayeur A."/>
            <person name="Murphy C."/>
            <person name="Neiman D."/>
            <person name="Pearson M."/>
            <person name="Priest M."/>
            <person name="Roberts A."/>
            <person name="Saif S."/>
            <person name="Shea T."/>
            <person name="Shenoy N."/>
            <person name="Sisk P."/>
            <person name="Stolte C."/>
            <person name="Sykes S."/>
            <person name="Wortman J."/>
            <person name="Nusbaum C."/>
            <person name="Birren B."/>
        </authorList>
    </citation>
    <scope>NUCLEOTIDE SEQUENCE [LARGE SCALE GENOMIC DNA]</scope>
    <source>
        <strain evidence="2 3">1_3_50AFAA</strain>
    </source>
</reference>
<dbReference type="eggNOG" id="ENOG502Z9ZU">
    <property type="taxonomic scope" value="Bacteria"/>
</dbReference>
<protein>
    <recommendedName>
        <fullName evidence="4">Ankyrin repeat domain-containing protein</fullName>
    </recommendedName>
</protein>
<dbReference type="SUPFAM" id="SSF48403">
    <property type="entry name" value="Ankyrin repeat"/>
    <property type="match status" value="1"/>
</dbReference>
<evidence type="ECO:0000256" key="1">
    <source>
        <dbReference type="SAM" id="MobiDB-lite"/>
    </source>
</evidence>
<dbReference type="EMBL" id="ADLO01000088">
    <property type="protein sequence ID" value="KGF54447.1"/>
    <property type="molecule type" value="Genomic_DNA"/>
</dbReference>